<name>A0A9P5NK71_GYMJU</name>
<feature type="region of interest" description="Disordered" evidence="1">
    <location>
        <begin position="1"/>
        <end position="115"/>
    </location>
</feature>
<gene>
    <name evidence="3" type="ORF">CPB84DRAFT_1783880</name>
</gene>
<accession>A0A9P5NK71</accession>
<reference evidence="3" key="1">
    <citation type="submission" date="2020-11" db="EMBL/GenBank/DDBJ databases">
        <authorList>
            <consortium name="DOE Joint Genome Institute"/>
            <person name="Ahrendt S."/>
            <person name="Riley R."/>
            <person name="Andreopoulos W."/>
            <person name="LaButti K."/>
            <person name="Pangilinan J."/>
            <person name="Ruiz-duenas F.J."/>
            <person name="Barrasa J.M."/>
            <person name="Sanchez-Garcia M."/>
            <person name="Camarero S."/>
            <person name="Miyauchi S."/>
            <person name="Serrano A."/>
            <person name="Linde D."/>
            <person name="Babiker R."/>
            <person name="Drula E."/>
            <person name="Ayuso-Fernandez I."/>
            <person name="Pacheco R."/>
            <person name="Padilla G."/>
            <person name="Ferreira P."/>
            <person name="Barriuso J."/>
            <person name="Kellner H."/>
            <person name="Castanera R."/>
            <person name="Alfaro M."/>
            <person name="Ramirez L."/>
            <person name="Pisabarro A.G."/>
            <person name="Kuo A."/>
            <person name="Tritt A."/>
            <person name="Lipzen A."/>
            <person name="He G."/>
            <person name="Yan M."/>
            <person name="Ng V."/>
            <person name="Cullen D."/>
            <person name="Martin F."/>
            <person name="Rosso M.-N."/>
            <person name="Henrissat B."/>
            <person name="Hibbett D."/>
            <person name="Martinez A.T."/>
            <person name="Grigoriev I.V."/>
        </authorList>
    </citation>
    <scope>NUCLEOTIDE SEQUENCE</scope>
    <source>
        <strain evidence="3">AH 44721</strain>
    </source>
</reference>
<proteinExistence type="predicted"/>
<feature type="compositionally biased region" description="Low complexity" evidence="1">
    <location>
        <begin position="233"/>
        <end position="247"/>
    </location>
</feature>
<evidence type="ECO:0000313" key="3">
    <source>
        <dbReference type="EMBL" id="KAF8891940.1"/>
    </source>
</evidence>
<feature type="region of interest" description="Disordered" evidence="1">
    <location>
        <begin position="429"/>
        <end position="453"/>
    </location>
</feature>
<evidence type="ECO:0000256" key="1">
    <source>
        <dbReference type="SAM" id="MobiDB-lite"/>
    </source>
</evidence>
<dbReference type="AlphaFoldDB" id="A0A9P5NK71"/>
<protein>
    <submittedName>
        <fullName evidence="3">Uncharacterized protein</fullName>
    </submittedName>
</protein>
<feature type="region of interest" description="Disordered" evidence="1">
    <location>
        <begin position="129"/>
        <end position="153"/>
    </location>
</feature>
<evidence type="ECO:0000313" key="4">
    <source>
        <dbReference type="Proteomes" id="UP000724874"/>
    </source>
</evidence>
<dbReference type="Proteomes" id="UP000724874">
    <property type="component" value="Unassembled WGS sequence"/>
</dbReference>
<feature type="transmembrane region" description="Helical" evidence="2">
    <location>
        <begin position="348"/>
        <end position="370"/>
    </location>
</feature>
<keyword evidence="2" id="KW-1133">Transmembrane helix</keyword>
<keyword evidence="4" id="KW-1185">Reference proteome</keyword>
<organism evidence="3 4">
    <name type="scientific">Gymnopilus junonius</name>
    <name type="common">Spectacular rustgill mushroom</name>
    <name type="synonym">Gymnopilus spectabilis subsp. junonius</name>
    <dbReference type="NCBI Taxonomy" id="109634"/>
    <lineage>
        <taxon>Eukaryota</taxon>
        <taxon>Fungi</taxon>
        <taxon>Dikarya</taxon>
        <taxon>Basidiomycota</taxon>
        <taxon>Agaricomycotina</taxon>
        <taxon>Agaricomycetes</taxon>
        <taxon>Agaricomycetidae</taxon>
        <taxon>Agaricales</taxon>
        <taxon>Agaricineae</taxon>
        <taxon>Hymenogastraceae</taxon>
        <taxon>Gymnopilus</taxon>
    </lineage>
</organism>
<dbReference type="OrthoDB" id="3261666at2759"/>
<feature type="region of interest" description="Disordered" evidence="1">
    <location>
        <begin position="179"/>
        <end position="263"/>
    </location>
</feature>
<evidence type="ECO:0000256" key="2">
    <source>
        <dbReference type="SAM" id="Phobius"/>
    </source>
</evidence>
<keyword evidence="2" id="KW-0812">Transmembrane</keyword>
<dbReference type="EMBL" id="JADNYJ010000070">
    <property type="protein sequence ID" value="KAF8891940.1"/>
    <property type="molecule type" value="Genomic_DNA"/>
</dbReference>
<feature type="compositionally biased region" description="Polar residues" evidence="1">
    <location>
        <begin position="64"/>
        <end position="73"/>
    </location>
</feature>
<feature type="compositionally biased region" description="Low complexity" evidence="1">
    <location>
        <begin position="133"/>
        <end position="143"/>
    </location>
</feature>
<feature type="non-terminal residue" evidence="3">
    <location>
        <position position="453"/>
    </location>
</feature>
<feature type="compositionally biased region" description="Acidic residues" evidence="1">
    <location>
        <begin position="82"/>
        <end position="95"/>
    </location>
</feature>
<comment type="caution">
    <text evidence="3">The sequence shown here is derived from an EMBL/GenBank/DDBJ whole genome shotgun (WGS) entry which is preliminary data.</text>
</comment>
<feature type="compositionally biased region" description="Low complexity" evidence="1">
    <location>
        <begin position="104"/>
        <end position="115"/>
    </location>
</feature>
<sequence>MPPLAGKPPFATDEPDSFYETPRQPAQRVRQPPPDDPNKRTSAYDVYDNYLAGGPDKNKLAAPSGQSNRTSGIGNMLLNMDMGDDFDDSDDEDDGMNSTRRQPAKIPAIAASPSKNAALAAATGVAPLHIRQQHQPAQQQRQPSPQPIAAPRPGYAAPIAALNLARPEPVAMSMPIPGMQQQRQAQGMPVPAPLRLNMPQPQLHPQNPFEGSPGPNPFANPSFPHDRPPLSPSPSLHSSSPHPLQPSVTPITPAFIRPSKPKANIPPPAAVKFEDGVFAPRVNGAPIPRKEIIRGDGEGTLLPTRGEKGDDFWRRFSMVVKEETKGGKAKESSWLRKTKDGYSSYSRWVWIVGMTLLVLIVAGVAIGVYFTRNNSPTTTQSAATFSSTATGAAVTTGKNGVASTVLHVSPTNTVQRRDVTGVVPTDVPSVRGLELDPPRDANLSARGSTGLLA</sequence>
<keyword evidence="2" id="KW-0472">Membrane</keyword>